<dbReference type="SMR" id="B3MR51"/>
<evidence type="ECO:0000313" key="4">
    <source>
        <dbReference type="Proteomes" id="UP000007801"/>
    </source>
</evidence>
<feature type="region of interest" description="Disordered" evidence="2">
    <location>
        <begin position="1"/>
        <end position="22"/>
    </location>
</feature>
<feature type="region of interest" description="Disordered" evidence="2">
    <location>
        <begin position="245"/>
        <end position="322"/>
    </location>
</feature>
<dbReference type="Proteomes" id="UP000007801">
    <property type="component" value="Unassembled WGS sequence"/>
</dbReference>
<feature type="compositionally biased region" description="Polar residues" evidence="2">
    <location>
        <begin position="84"/>
        <end position="96"/>
    </location>
</feature>
<dbReference type="OMA" id="HMMHYVE"/>
<dbReference type="PhylomeDB" id="B3MR51"/>
<feature type="coiled-coil region" evidence="1">
    <location>
        <begin position="147"/>
        <end position="184"/>
    </location>
</feature>
<feature type="compositionally biased region" description="Acidic residues" evidence="2">
    <location>
        <begin position="249"/>
        <end position="259"/>
    </location>
</feature>
<sequence>MSVEPGGGDDPSRAPGDSPEMDAKLVVVGRAMASVVERARRLKMSSLEGYDYPGGKSSSSATPSVSARTTNSGGRYGRRPGMSGRSTQSGAQRNTATGGGGGSSTVRRLKKIDSAPYHRTPRSAQSLTGNLPVPPPPPPPSPRCPQARELFQALEQADKLMADYQQTEQLTDSLLRQAEAIKRDLELQCQLHRDVELVRDLEVEANGRSLLYLIEAIRAECDSEDVQAIRERCLQSLARSESRFAYQVDEMDGEDDDTDTNTNSETDTEADAEAMAEEDESASELEGADDRGNGKATQTDLEPMCSSDYRSSPKSSSSSSLRSGRSTLFYHMMHYVEDEILSNIPGEPAGLGLKMDMEPGAEPPDSVLPEAATEEADLGAGDAREVAQDAVTKSDSI</sequence>
<proteinExistence type="predicted"/>
<evidence type="ECO:0000313" key="3">
    <source>
        <dbReference type="EMBL" id="EDV34256.1"/>
    </source>
</evidence>
<feature type="compositionally biased region" description="Low complexity" evidence="2">
    <location>
        <begin position="57"/>
        <end position="70"/>
    </location>
</feature>
<evidence type="ECO:0000256" key="1">
    <source>
        <dbReference type="SAM" id="Coils"/>
    </source>
</evidence>
<feature type="region of interest" description="Disordered" evidence="2">
    <location>
        <begin position="45"/>
        <end position="143"/>
    </location>
</feature>
<feature type="compositionally biased region" description="Pro residues" evidence="2">
    <location>
        <begin position="132"/>
        <end position="143"/>
    </location>
</feature>
<dbReference type="KEGG" id="dan:6503900"/>
<protein>
    <submittedName>
        <fullName evidence="3">Uncharacterized protein</fullName>
    </submittedName>
</protein>
<keyword evidence="4" id="KW-1185">Reference proteome</keyword>
<dbReference type="HOGENOM" id="CLU_694976_0_0_1"/>
<dbReference type="EMBL" id="CH902622">
    <property type="protein sequence ID" value="EDV34256.1"/>
    <property type="molecule type" value="Genomic_DNA"/>
</dbReference>
<evidence type="ECO:0000256" key="2">
    <source>
        <dbReference type="SAM" id="MobiDB-lite"/>
    </source>
</evidence>
<dbReference type="AlphaFoldDB" id="B3MR51"/>
<gene>
    <name evidence="3" type="primary">Dana\GF21215</name>
    <name evidence="3" type="synonym">dana_GLEANR_4433</name>
    <name evidence="3" type="ORF">GF21215</name>
</gene>
<keyword evidence="1" id="KW-0175">Coiled coil</keyword>
<dbReference type="GeneID" id="6503900"/>
<organism evidence="3 4">
    <name type="scientific">Drosophila ananassae</name>
    <name type="common">Fruit fly</name>
    <dbReference type="NCBI Taxonomy" id="7217"/>
    <lineage>
        <taxon>Eukaryota</taxon>
        <taxon>Metazoa</taxon>
        <taxon>Ecdysozoa</taxon>
        <taxon>Arthropoda</taxon>
        <taxon>Hexapoda</taxon>
        <taxon>Insecta</taxon>
        <taxon>Pterygota</taxon>
        <taxon>Neoptera</taxon>
        <taxon>Endopterygota</taxon>
        <taxon>Diptera</taxon>
        <taxon>Brachycera</taxon>
        <taxon>Muscomorpha</taxon>
        <taxon>Ephydroidea</taxon>
        <taxon>Drosophilidae</taxon>
        <taxon>Drosophila</taxon>
        <taxon>Sophophora</taxon>
    </lineage>
</organism>
<feature type="region of interest" description="Disordered" evidence="2">
    <location>
        <begin position="351"/>
        <end position="397"/>
    </location>
</feature>
<reference evidence="3 4" key="1">
    <citation type="journal article" date="2007" name="Nature">
        <title>Evolution of genes and genomes on the Drosophila phylogeny.</title>
        <authorList>
            <consortium name="Drosophila 12 Genomes Consortium"/>
            <person name="Clark A.G."/>
            <person name="Eisen M.B."/>
            <person name="Smith D.R."/>
            <person name="Bergman C.M."/>
            <person name="Oliver B."/>
            <person name="Markow T.A."/>
            <person name="Kaufman T.C."/>
            <person name="Kellis M."/>
            <person name="Gelbart W."/>
            <person name="Iyer V.N."/>
            <person name="Pollard D.A."/>
            <person name="Sackton T.B."/>
            <person name="Larracuente A.M."/>
            <person name="Singh N.D."/>
            <person name="Abad J.P."/>
            <person name="Abt D.N."/>
            <person name="Adryan B."/>
            <person name="Aguade M."/>
            <person name="Akashi H."/>
            <person name="Anderson W.W."/>
            <person name="Aquadro C.F."/>
            <person name="Ardell D.H."/>
            <person name="Arguello R."/>
            <person name="Artieri C.G."/>
            <person name="Barbash D.A."/>
            <person name="Barker D."/>
            <person name="Barsanti P."/>
            <person name="Batterham P."/>
            <person name="Batzoglou S."/>
            <person name="Begun D."/>
            <person name="Bhutkar A."/>
            <person name="Blanco E."/>
            <person name="Bosak S.A."/>
            <person name="Bradley R.K."/>
            <person name="Brand A.D."/>
            <person name="Brent M.R."/>
            <person name="Brooks A.N."/>
            <person name="Brown R.H."/>
            <person name="Butlin R.K."/>
            <person name="Caggese C."/>
            <person name="Calvi B.R."/>
            <person name="Bernardo de Carvalho A."/>
            <person name="Caspi A."/>
            <person name="Castrezana S."/>
            <person name="Celniker S.E."/>
            <person name="Chang J.L."/>
            <person name="Chapple C."/>
            <person name="Chatterji S."/>
            <person name="Chinwalla A."/>
            <person name="Civetta A."/>
            <person name="Clifton S.W."/>
            <person name="Comeron J.M."/>
            <person name="Costello J.C."/>
            <person name="Coyne J.A."/>
            <person name="Daub J."/>
            <person name="David R.G."/>
            <person name="Delcher A.L."/>
            <person name="Delehaunty K."/>
            <person name="Do C.B."/>
            <person name="Ebling H."/>
            <person name="Edwards K."/>
            <person name="Eickbush T."/>
            <person name="Evans J.D."/>
            <person name="Filipski A."/>
            <person name="Findeiss S."/>
            <person name="Freyhult E."/>
            <person name="Fulton L."/>
            <person name="Fulton R."/>
            <person name="Garcia A.C."/>
            <person name="Gardiner A."/>
            <person name="Garfield D.A."/>
            <person name="Garvin B.E."/>
            <person name="Gibson G."/>
            <person name="Gilbert D."/>
            <person name="Gnerre S."/>
            <person name="Godfrey J."/>
            <person name="Good R."/>
            <person name="Gotea V."/>
            <person name="Gravely B."/>
            <person name="Greenberg A.J."/>
            <person name="Griffiths-Jones S."/>
            <person name="Gross S."/>
            <person name="Guigo R."/>
            <person name="Gustafson E.A."/>
            <person name="Haerty W."/>
            <person name="Hahn M.W."/>
            <person name="Halligan D.L."/>
            <person name="Halpern A.L."/>
            <person name="Halter G.M."/>
            <person name="Han M.V."/>
            <person name="Heger A."/>
            <person name="Hillier L."/>
            <person name="Hinrichs A.S."/>
            <person name="Holmes I."/>
            <person name="Hoskins R.A."/>
            <person name="Hubisz M.J."/>
            <person name="Hultmark D."/>
            <person name="Huntley M.A."/>
            <person name="Jaffe D.B."/>
            <person name="Jagadeeshan S."/>
            <person name="Jeck W.R."/>
            <person name="Johnson J."/>
            <person name="Jones C.D."/>
            <person name="Jordan W.C."/>
            <person name="Karpen G.H."/>
            <person name="Kataoka E."/>
            <person name="Keightley P.D."/>
            <person name="Kheradpour P."/>
            <person name="Kirkness E.F."/>
            <person name="Koerich L.B."/>
            <person name="Kristiansen K."/>
            <person name="Kudrna D."/>
            <person name="Kulathinal R.J."/>
            <person name="Kumar S."/>
            <person name="Kwok R."/>
            <person name="Lander E."/>
            <person name="Langley C.H."/>
            <person name="Lapoint R."/>
            <person name="Lazzaro B.P."/>
            <person name="Lee S.J."/>
            <person name="Levesque L."/>
            <person name="Li R."/>
            <person name="Lin C.F."/>
            <person name="Lin M.F."/>
            <person name="Lindblad-Toh K."/>
            <person name="Llopart A."/>
            <person name="Long M."/>
            <person name="Low L."/>
            <person name="Lozovsky E."/>
            <person name="Lu J."/>
            <person name="Luo M."/>
            <person name="Machado C.A."/>
            <person name="Makalowski W."/>
            <person name="Marzo M."/>
            <person name="Matsuda M."/>
            <person name="Matzkin L."/>
            <person name="McAllister B."/>
            <person name="McBride C.S."/>
            <person name="McKernan B."/>
            <person name="McKernan K."/>
            <person name="Mendez-Lago M."/>
            <person name="Minx P."/>
            <person name="Mollenhauer M.U."/>
            <person name="Montooth K."/>
            <person name="Mount S.M."/>
            <person name="Mu X."/>
            <person name="Myers E."/>
            <person name="Negre B."/>
            <person name="Newfeld S."/>
            <person name="Nielsen R."/>
            <person name="Noor M.A."/>
            <person name="O'Grady P."/>
            <person name="Pachter L."/>
            <person name="Papaceit M."/>
            <person name="Parisi M.J."/>
            <person name="Parisi M."/>
            <person name="Parts L."/>
            <person name="Pedersen J.S."/>
            <person name="Pesole G."/>
            <person name="Phillippy A.M."/>
            <person name="Ponting C.P."/>
            <person name="Pop M."/>
            <person name="Porcelli D."/>
            <person name="Powell J.R."/>
            <person name="Prohaska S."/>
            <person name="Pruitt K."/>
            <person name="Puig M."/>
            <person name="Quesneville H."/>
            <person name="Ram K.R."/>
            <person name="Rand D."/>
            <person name="Rasmussen M.D."/>
            <person name="Reed L.K."/>
            <person name="Reenan R."/>
            <person name="Reily A."/>
            <person name="Remington K.A."/>
            <person name="Rieger T.T."/>
            <person name="Ritchie M.G."/>
            <person name="Robin C."/>
            <person name="Rogers Y.H."/>
            <person name="Rohde C."/>
            <person name="Rozas J."/>
            <person name="Rubenfield M.J."/>
            <person name="Ruiz A."/>
            <person name="Russo S."/>
            <person name="Salzberg S.L."/>
            <person name="Sanchez-Gracia A."/>
            <person name="Saranga D.J."/>
            <person name="Sato H."/>
            <person name="Schaeffer S.W."/>
            <person name="Schatz M.C."/>
            <person name="Schlenke T."/>
            <person name="Schwartz R."/>
            <person name="Segarra C."/>
            <person name="Singh R.S."/>
            <person name="Sirot L."/>
            <person name="Sirota M."/>
            <person name="Sisneros N.B."/>
            <person name="Smith C.D."/>
            <person name="Smith T.F."/>
            <person name="Spieth J."/>
            <person name="Stage D.E."/>
            <person name="Stark A."/>
            <person name="Stephan W."/>
            <person name="Strausberg R.L."/>
            <person name="Strempel S."/>
            <person name="Sturgill D."/>
            <person name="Sutton G."/>
            <person name="Sutton G.G."/>
            <person name="Tao W."/>
            <person name="Teichmann S."/>
            <person name="Tobari Y.N."/>
            <person name="Tomimura Y."/>
            <person name="Tsolas J.M."/>
            <person name="Valente V.L."/>
            <person name="Venter E."/>
            <person name="Venter J.C."/>
            <person name="Vicario S."/>
            <person name="Vieira F.G."/>
            <person name="Vilella A.J."/>
            <person name="Villasante A."/>
            <person name="Walenz B."/>
            <person name="Wang J."/>
            <person name="Wasserman M."/>
            <person name="Watts T."/>
            <person name="Wilson D."/>
            <person name="Wilson R.K."/>
            <person name="Wing R.A."/>
            <person name="Wolfner M.F."/>
            <person name="Wong A."/>
            <person name="Wong G.K."/>
            <person name="Wu C.I."/>
            <person name="Wu G."/>
            <person name="Yamamoto D."/>
            <person name="Yang H.P."/>
            <person name="Yang S.P."/>
            <person name="Yorke J.A."/>
            <person name="Yoshida K."/>
            <person name="Zdobnov E."/>
            <person name="Zhang P."/>
            <person name="Zhang Y."/>
            <person name="Zimin A.V."/>
            <person name="Baldwin J."/>
            <person name="Abdouelleil A."/>
            <person name="Abdulkadir J."/>
            <person name="Abebe A."/>
            <person name="Abera B."/>
            <person name="Abreu J."/>
            <person name="Acer S.C."/>
            <person name="Aftuck L."/>
            <person name="Alexander A."/>
            <person name="An P."/>
            <person name="Anderson E."/>
            <person name="Anderson S."/>
            <person name="Arachi H."/>
            <person name="Azer M."/>
            <person name="Bachantsang P."/>
            <person name="Barry A."/>
            <person name="Bayul T."/>
            <person name="Berlin A."/>
            <person name="Bessette D."/>
            <person name="Bloom T."/>
            <person name="Blye J."/>
            <person name="Boguslavskiy L."/>
            <person name="Bonnet C."/>
            <person name="Boukhgalter B."/>
            <person name="Bourzgui I."/>
            <person name="Brown A."/>
            <person name="Cahill P."/>
            <person name="Channer S."/>
            <person name="Cheshatsang Y."/>
            <person name="Chuda L."/>
            <person name="Citroen M."/>
            <person name="Collymore A."/>
            <person name="Cooke P."/>
            <person name="Costello M."/>
            <person name="D'Aco K."/>
            <person name="Daza R."/>
            <person name="De Haan G."/>
            <person name="DeGray S."/>
            <person name="DeMaso C."/>
            <person name="Dhargay N."/>
            <person name="Dooley K."/>
            <person name="Dooley E."/>
            <person name="Doricent M."/>
            <person name="Dorje P."/>
            <person name="Dorjee K."/>
            <person name="Dupes A."/>
            <person name="Elong R."/>
            <person name="Falk J."/>
            <person name="Farina A."/>
            <person name="Faro S."/>
            <person name="Ferguson D."/>
            <person name="Fisher S."/>
            <person name="Foley C.D."/>
            <person name="Franke A."/>
            <person name="Friedrich D."/>
            <person name="Gadbois L."/>
            <person name="Gearin G."/>
            <person name="Gearin C.R."/>
            <person name="Giannoukos G."/>
            <person name="Goode T."/>
            <person name="Graham J."/>
            <person name="Grandbois E."/>
            <person name="Grewal S."/>
            <person name="Gyaltsen K."/>
            <person name="Hafez N."/>
            <person name="Hagos B."/>
            <person name="Hall J."/>
            <person name="Henson C."/>
            <person name="Hollinger A."/>
            <person name="Honan T."/>
            <person name="Huard M.D."/>
            <person name="Hughes L."/>
            <person name="Hurhula B."/>
            <person name="Husby M.E."/>
            <person name="Kamat A."/>
            <person name="Kanga B."/>
            <person name="Kashin S."/>
            <person name="Khazanovich D."/>
            <person name="Kisner P."/>
            <person name="Lance K."/>
            <person name="Lara M."/>
            <person name="Lee W."/>
            <person name="Lennon N."/>
            <person name="Letendre F."/>
            <person name="LeVine R."/>
            <person name="Lipovsky A."/>
            <person name="Liu X."/>
            <person name="Liu J."/>
            <person name="Liu S."/>
            <person name="Lokyitsang T."/>
            <person name="Lokyitsang Y."/>
            <person name="Lubonja R."/>
            <person name="Lui A."/>
            <person name="MacDonald P."/>
            <person name="Magnisalis V."/>
            <person name="Maru K."/>
            <person name="Matthews C."/>
            <person name="McCusker W."/>
            <person name="McDonough S."/>
            <person name="Mehta T."/>
            <person name="Meldrim J."/>
            <person name="Meneus L."/>
            <person name="Mihai O."/>
            <person name="Mihalev A."/>
            <person name="Mihova T."/>
            <person name="Mittelman R."/>
            <person name="Mlenga V."/>
            <person name="Montmayeur A."/>
            <person name="Mulrain L."/>
            <person name="Navidi A."/>
            <person name="Naylor J."/>
            <person name="Negash T."/>
            <person name="Nguyen T."/>
            <person name="Nguyen N."/>
            <person name="Nicol R."/>
            <person name="Norbu C."/>
            <person name="Norbu N."/>
            <person name="Novod N."/>
            <person name="O'Neill B."/>
            <person name="Osman S."/>
            <person name="Markiewicz E."/>
            <person name="Oyono O.L."/>
            <person name="Patti C."/>
            <person name="Phunkhang P."/>
            <person name="Pierre F."/>
            <person name="Priest M."/>
            <person name="Raghuraman S."/>
            <person name="Rege F."/>
            <person name="Reyes R."/>
            <person name="Rise C."/>
            <person name="Rogov P."/>
            <person name="Ross K."/>
            <person name="Ryan E."/>
            <person name="Settipalli S."/>
            <person name="Shea T."/>
            <person name="Sherpa N."/>
            <person name="Shi L."/>
            <person name="Shih D."/>
            <person name="Sparrow T."/>
            <person name="Spaulding J."/>
            <person name="Stalker J."/>
            <person name="Stange-Thomann N."/>
            <person name="Stavropoulos S."/>
            <person name="Stone C."/>
            <person name="Strader C."/>
            <person name="Tesfaye S."/>
            <person name="Thomson T."/>
            <person name="Thoulutsang Y."/>
            <person name="Thoulutsang D."/>
            <person name="Topham K."/>
            <person name="Topping I."/>
            <person name="Tsamla T."/>
            <person name="Vassiliev H."/>
            <person name="Vo A."/>
            <person name="Wangchuk T."/>
            <person name="Wangdi T."/>
            <person name="Weiand M."/>
            <person name="Wilkinson J."/>
            <person name="Wilson A."/>
            <person name="Yadav S."/>
            <person name="Young G."/>
            <person name="Yu Q."/>
            <person name="Zembek L."/>
            <person name="Zhong D."/>
            <person name="Zimmer A."/>
            <person name="Zwirko Z."/>
            <person name="Jaffe D.B."/>
            <person name="Alvarez P."/>
            <person name="Brockman W."/>
            <person name="Butler J."/>
            <person name="Chin C."/>
            <person name="Gnerre S."/>
            <person name="Grabherr M."/>
            <person name="Kleber M."/>
            <person name="Mauceli E."/>
            <person name="MacCallum I."/>
        </authorList>
    </citation>
    <scope>NUCLEOTIDE SEQUENCE [LARGE SCALE GENOMIC DNA]</scope>
    <source>
        <strain evidence="4">Tucson 14024-0371.13</strain>
    </source>
</reference>
<name>B3MR51_DROAN</name>
<dbReference type="OrthoDB" id="7869994at2759"/>
<accession>B3MR51</accession>
<dbReference type="InParanoid" id="B3MR51"/>
<feature type="compositionally biased region" description="Low complexity" evidence="2">
    <location>
        <begin position="306"/>
        <end position="322"/>
    </location>
</feature>
<feature type="compositionally biased region" description="Acidic residues" evidence="2">
    <location>
        <begin position="266"/>
        <end position="287"/>
    </location>
</feature>